<reference evidence="5 6" key="1">
    <citation type="submission" date="2025-04" db="UniProtKB">
        <authorList>
            <consortium name="RefSeq"/>
        </authorList>
    </citation>
    <scope>IDENTIFICATION</scope>
</reference>
<sequence>MEFSKFRDSGEFSDITIEVESTQFNLHKFPLCAKSEYFCEVAKLKSGGSSPSKVTLKDFPGGKETFAKISDFCYNMPLKLTKDNIVETRVAAGYLKMSGSGNLIEVSDKCLNEMLTSARLSRSDATITELLIHCTEVGDLADSEGVVDVCIESLVDCWTKKFPFLASNVFTRVPKSFEAKSAFRYIRDKTSSKQFDKLDECAVKNLVTIKPEWMVKLLTKARDKGIQLQLLGSLVGRYISASILNEEFPNEENCPASDVSSALSLDEDAQSDQLQGKTKTVKRNKKCTKEFDDAQVLDKIVLALPEQAYRIPSITIEWLSKVLRLGITRSCQCRDMLVRLAGELMYKLDPDDLYLISPAVLHDIVQSSNTEGKKTVQHSELTCKLVDSYMSHMNSKGVLTSDTFRLLVSATTKSPRTSHDSLFHMLQNVLQTEKDNLSSDQRKELTSLIDANLLSEACLQKALDEDILPPQAIAKSALKLCSKLRDELLSYKYRTGEDSYRKYSTFSSAHSDTPSGNSETRLSSAFSTKDKTVDSGFTEASDASRSPAETLRTEGVDLTDHNIIAEPLTAAHNVLVTARHKLSGFKPTITKYPSLDNLHYHYSGENDPEEDYEPIYERQFPSLESRLRYYRVWGFYPHGSLGYRNRGSYLPYSAFYNRF</sequence>
<protein>
    <submittedName>
        <fullName evidence="5 6">Uncharacterized protein LOC106071386</fullName>
    </submittedName>
</protein>
<evidence type="ECO:0000259" key="2">
    <source>
        <dbReference type="PROSITE" id="PS50097"/>
    </source>
</evidence>
<dbReference type="GeneID" id="106071386"/>
<dbReference type="InterPro" id="IPR027356">
    <property type="entry name" value="NPH3_dom"/>
</dbReference>
<dbReference type="PANTHER" id="PTHR32370">
    <property type="entry name" value="OS12G0117600 PROTEIN"/>
    <property type="match status" value="1"/>
</dbReference>
<organism evidence="4 6">
    <name type="scientific">Biomphalaria glabrata</name>
    <name type="common">Bloodfluke planorb</name>
    <name type="synonym">Freshwater snail</name>
    <dbReference type="NCBI Taxonomy" id="6526"/>
    <lineage>
        <taxon>Eukaryota</taxon>
        <taxon>Metazoa</taxon>
        <taxon>Spiralia</taxon>
        <taxon>Lophotrochozoa</taxon>
        <taxon>Mollusca</taxon>
        <taxon>Gastropoda</taxon>
        <taxon>Heterobranchia</taxon>
        <taxon>Euthyneura</taxon>
        <taxon>Panpulmonata</taxon>
        <taxon>Hygrophila</taxon>
        <taxon>Lymnaeoidea</taxon>
        <taxon>Planorbidae</taxon>
        <taxon>Biomphalaria</taxon>
    </lineage>
</organism>
<dbReference type="InterPro" id="IPR043454">
    <property type="entry name" value="NPH3/RPT2-like"/>
</dbReference>
<feature type="domain" description="BTB" evidence="2">
    <location>
        <begin position="13"/>
        <end position="82"/>
    </location>
</feature>
<dbReference type="Pfam" id="PF03000">
    <property type="entry name" value="NPH3"/>
    <property type="match status" value="1"/>
</dbReference>
<accession>A0A9W3ASE6</accession>
<dbReference type="PROSITE" id="PS50097">
    <property type="entry name" value="BTB"/>
    <property type="match status" value="1"/>
</dbReference>
<evidence type="ECO:0000313" key="6">
    <source>
        <dbReference type="RefSeq" id="XP_055890182.1"/>
    </source>
</evidence>
<evidence type="ECO:0000259" key="3">
    <source>
        <dbReference type="PROSITE" id="PS51649"/>
    </source>
</evidence>
<feature type="region of interest" description="Disordered" evidence="1">
    <location>
        <begin position="505"/>
        <end position="527"/>
    </location>
</feature>
<dbReference type="AlphaFoldDB" id="A0A9W3ASE6"/>
<evidence type="ECO:0000313" key="5">
    <source>
        <dbReference type="RefSeq" id="XP_055890176.1"/>
    </source>
</evidence>
<dbReference type="OrthoDB" id="624345at2759"/>
<dbReference type="CDD" id="cd18312">
    <property type="entry name" value="BTB_POZ_NPY3-like"/>
    <property type="match status" value="1"/>
</dbReference>
<dbReference type="SMART" id="SM00225">
    <property type="entry name" value="BTB"/>
    <property type="match status" value="1"/>
</dbReference>
<dbReference type="InterPro" id="IPR000210">
    <property type="entry name" value="BTB/POZ_dom"/>
</dbReference>
<dbReference type="Proteomes" id="UP001165740">
    <property type="component" value="Chromosome 1"/>
</dbReference>
<dbReference type="Gene3D" id="3.30.710.10">
    <property type="entry name" value="Potassium Channel Kv1.1, Chain A"/>
    <property type="match status" value="1"/>
</dbReference>
<name>A0A9W3ASE6_BIOGL</name>
<dbReference type="RefSeq" id="XP_055890182.1">
    <property type="nucleotide sequence ID" value="XM_056034207.1"/>
</dbReference>
<evidence type="ECO:0000313" key="4">
    <source>
        <dbReference type="Proteomes" id="UP001165740"/>
    </source>
</evidence>
<dbReference type="PROSITE" id="PS51649">
    <property type="entry name" value="NPH3"/>
    <property type="match status" value="1"/>
</dbReference>
<dbReference type="SUPFAM" id="SSF54695">
    <property type="entry name" value="POZ domain"/>
    <property type="match status" value="1"/>
</dbReference>
<keyword evidence="4" id="KW-1185">Reference proteome</keyword>
<proteinExistence type="predicted"/>
<evidence type="ECO:0000256" key="1">
    <source>
        <dbReference type="SAM" id="MobiDB-lite"/>
    </source>
</evidence>
<dbReference type="Pfam" id="PF00651">
    <property type="entry name" value="BTB"/>
    <property type="match status" value="1"/>
</dbReference>
<gene>
    <name evidence="5 6" type="primary">LOC106071386</name>
</gene>
<feature type="domain" description="NPH3" evidence="3">
    <location>
        <begin position="200"/>
        <end position="483"/>
    </location>
</feature>
<dbReference type="InterPro" id="IPR011333">
    <property type="entry name" value="SKP1/BTB/POZ_sf"/>
</dbReference>
<dbReference type="OMA" id="CKESQFS"/>
<dbReference type="RefSeq" id="XP_055890176.1">
    <property type="nucleotide sequence ID" value="XM_056034201.1"/>
</dbReference>